<dbReference type="NCBIfam" id="NF004224">
    <property type="entry name" value="PRK05671.1"/>
    <property type="match status" value="1"/>
</dbReference>
<dbReference type="AlphaFoldDB" id="A0A2Z6IEJ0"/>
<dbReference type="Proteomes" id="UP000280188">
    <property type="component" value="Chromosome"/>
</dbReference>
<evidence type="ECO:0000256" key="3">
    <source>
        <dbReference type="ARBA" id="ARBA00005097"/>
    </source>
</evidence>
<dbReference type="PANTHER" id="PTHR46278:SF2">
    <property type="entry name" value="ASPARTATE-SEMIALDEHYDE DEHYDROGENASE"/>
    <property type="match status" value="1"/>
</dbReference>
<dbReference type="CDD" id="cd18131">
    <property type="entry name" value="ASADH_C_bac_euk_like"/>
    <property type="match status" value="1"/>
</dbReference>
<evidence type="ECO:0000256" key="6">
    <source>
        <dbReference type="ARBA" id="ARBA00013120"/>
    </source>
</evidence>
<evidence type="ECO:0000256" key="4">
    <source>
        <dbReference type="ARBA" id="ARBA00010584"/>
    </source>
</evidence>
<feature type="binding site" evidence="15">
    <location>
        <begin position="163"/>
        <end position="164"/>
    </location>
    <ligand>
        <name>NADP(+)</name>
        <dbReference type="ChEBI" id="CHEBI:58349"/>
    </ligand>
</feature>
<dbReference type="GO" id="GO:0046983">
    <property type="term" value="F:protein dimerization activity"/>
    <property type="evidence" value="ECO:0007669"/>
    <property type="project" value="InterPro"/>
</dbReference>
<accession>A0A2Z6IEJ0</accession>
<evidence type="ECO:0000256" key="5">
    <source>
        <dbReference type="ARBA" id="ARBA00011738"/>
    </source>
</evidence>
<dbReference type="InterPro" id="IPR012080">
    <property type="entry name" value="Asp_semialdehyde_DH"/>
</dbReference>
<dbReference type="SUPFAM" id="SSF55347">
    <property type="entry name" value="Glyceraldehyde-3-phosphate dehydrogenase-like, C-terminal domain"/>
    <property type="match status" value="1"/>
</dbReference>
<reference evidence="16 17" key="1">
    <citation type="journal article" date="2018" name="Microbiol. Resour. Announc.">
        <title>Complete Genome Sequence of Acidithiobacillus ferridurans JCM 18981.</title>
        <authorList>
            <person name="Miyauchi T."/>
            <person name="Kouzuma A."/>
            <person name="Abe T."/>
            <person name="Watanabe K."/>
        </authorList>
    </citation>
    <scope>NUCLEOTIDE SEQUENCE [LARGE SCALE GENOMIC DNA]</scope>
    <source>
        <strain evidence="17">ATCC 33020 / DSM 29468 / JCM 18981 / 11Fe</strain>
    </source>
</reference>
<evidence type="ECO:0000256" key="12">
    <source>
        <dbReference type="ARBA" id="ARBA00023154"/>
    </source>
</evidence>
<feature type="active site" description="Acyl-thioester intermediate" evidence="15">
    <location>
        <position position="133"/>
    </location>
</feature>
<dbReference type="Gene3D" id="3.40.50.720">
    <property type="entry name" value="NAD(P)-binding Rossmann-like Domain"/>
    <property type="match status" value="1"/>
</dbReference>
<organism evidence="16 17">
    <name type="scientific">Acidithiobacillus ferridurans</name>
    <dbReference type="NCBI Taxonomy" id="1232575"/>
    <lineage>
        <taxon>Bacteria</taxon>
        <taxon>Pseudomonadati</taxon>
        <taxon>Pseudomonadota</taxon>
        <taxon>Acidithiobacillia</taxon>
        <taxon>Acidithiobacillales</taxon>
        <taxon>Acidithiobacillaceae</taxon>
        <taxon>Acidithiobacillus</taxon>
    </lineage>
</organism>
<dbReference type="GO" id="GO:0009089">
    <property type="term" value="P:lysine biosynthetic process via diaminopimelate"/>
    <property type="evidence" value="ECO:0007669"/>
    <property type="project" value="UniProtKB-UniRule"/>
</dbReference>
<dbReference type="GO" id="GO:0050661">
    <property type="term" value="F:NADP binding"/>
    <property type="evidence" value="ECO:0007669"/>
    <property type="project" value="UniProtKB-UniRule"/>
</dbReference>
<evidence type="ECO:0000313" key="17">
    <source>
        <dbReference type="Proteomes" id="UP000280188"/>
    </source>
</evidence>
<comment type="pathway">
    <text evidence="2 15">Amino-acid biosynthesis; L-lysine biosynthesis via DAP pathway; (S)-tetrahydrodipicolinate from L-aspartate: step 2/4.</text>
</comment>
<sequence length="341" mass="37203">MQKSRYNVVILGATGAVGEVMLQILEQRKFPVDKLYLLASSHSAGGRLPFNGQQVLVQDAATFDWSQADIGLFSAGAKVSAEYAPKAVAAGCVVIDNTSQFRYDDEIPLVVPEVNPQRIADYRRHGIIANPNCSTIQMLLALKPIADAAGIERVVVATYQAVSGAGRRAIEELGQQTLAIFRHEEGVAEVFPKRIAFNCLPQIDVFQDNGYTKEEMKMLWETRKILEIPDIALTATCVRVPVFYGHSEAVNVVTREPITPEAVRALLEKAPGVTVVDDRGTVGAWPSALDAAGQDATYVGRIRGDCSHVRGINFWVVADNIRKGAALNSIQIAELLIRDYL</sequence>
<comment type="pathway">
    <text evidence="3 15">Amino-acid biosynthesis; L-threonine biosynthesis; L-threonine from L-aspartate: step 2/5.</text>
</comment>
<dbReference type="PANTHER" id="PTHR46278">
    <property type="entry name" value="DEHYDROGENASE, PUTATIVE-RELATED"/>
    <property type="match status" value="1"/>
</dbReference>
<dbReference type="EMBL" id="AP018795">
    <property type="protein sequence ID" value="BBF64002.1"/>
    <property type="molecule type" value="Genomic_DNA"/>
</dbReference>
<keyword evidence="7 15" id="KW-0028">Amino-acid biosynthesis</keyword>
<feature type="binding site" evidence="15">
    <location>
        <position position="102"/>
    </location>
    <ligand>
        <name>phosphate</name>
        <dbReference type="ChEBI" id="CHEBI:43474"/>
    </ligand>
</feature>
<proteinExistence type="inferred from homology"/>
<evidence type="ECO:0000256" key="9">
    <source>
        <dbReference type="ARBA" id="ARBA00022857"/>
    </source>
</evidence>
<dbReference type="GO" id="GO:0051287">
    <property type="term" value="F:NAD binding"/>
    <property type="evidence" value="ECO:0007669"/>
    <property type="project" value="InterPro"/>
</dbReference>
<feature type="binding site" evidence="15">
    <location>
        <position position="239"/>
    </location>
    <ligand>
        <name>substrate</name>
    </ligand>
</feature>
<dbReference type="KEGG" id="afj:AFERRID_02200"/>
<dbReference type="UniPathway" id="UPA00051">
    <property type="reaction ID" value="UER00464"/>
</dbReference>
<dbReference type="Pfam" id="PF01118">
    <property type="entry name" value="Semialdhyde_dh"/>
    <property type="match status" value="1"/>
</dbReference>
<dbReference type="UniPathway" id="UPA00050">
    <property type="reaction ID" value="UER00463"/>
</dbReference>
<evidence type="ECO:0000256" key="2">
    <source>
        <dbReference type="ARBA" id="ARBA00005076"/>
    </source>
</evidence>
<gene>
    <name evidence="15" type="primary">asd</name>
    <name evidence="16" type="ORF">AFERRID_02200</name>
</gene>
<evidence type="ECO:0000256" key="1">
    <source>
        <dbReference type="ARBA" id="ARBA00005021"/>
    </source>
</evidence>
<dbReference type="UniPathway" id="UPA00034">
    <property type="reaction ID" value="UER00016"/>
</dbReference>
<dbReference type="InterPro" id="IPR005986">
    <property type="entry name" value="Asp_semialdehyde_DH_beta"/>
</dbReference>
<dbReference type="SUPFAM" id="SSF51735">
    <property type="entry name" value="NAD(P)-binding Rossmann-fold domains"/>
    <property type="match status" value="1"/>
</dbReference>
<dbReference type="CDD" id="cd02316">
    <property type="entry name" value="VcASADH2_like_N"/>
    <property type="match status" value="1"/>
</dbReference>
<dbReference type="InterPro" id="IPR036291">
    <property type="entry name" value="NAD(P)-bd_dom_sf"/>
</dbReference>
<protein>
    <recommendedName>
        <fullName evidence="6 15">Aspartate-semialdehyde dehydrogenase</fullName>
        <shortName evidence="15">ASA dehydrogenase</shortName>
        <shortName evidence="15">ASADH</shortName>
        <ecNumber evidence="6 15">1.2.1.11</ecNumber>
    </recommendedName>
    <alternativeName>
        <fullName evidence="15">Aspartate-beta-semialdehyde dehydrogenase</fullName>
    </alternativeName>
</protein>
<dbReference type="GO" id="GO:0009088">
    <property type="term" value="P:threonine biosynthetic process"/>
    <property type="evidence" value="ECO:0007669"/>
    <property type="project" value="UniProtKB-UniRule"/>
</dbReference>
<dbReference type="HAMAP" id="MF_02121">
    <property type="entry name" value="ASADH"/>
    <property type="match status" value="1"/>
</dbReference>
<dbReference type="EC" id="1.2.1.11" evidence="6 15"/>
<dbReference type="InterPro" id="IPR012280">
    <property type="entry name" value="Semialdhyde_DH_dimer_dom"/>
</dbReference>
<feature type="binding site" evidence="15">
    <location>
        <position position="320"/>
    </location>
    <ligand>
        <name>NADP(+)</name>
        <dbReference type="ChEBI" id="CHEBI:58349"/>
    </ligand>
</feature>
<evidence type="ECO:0000256" key="14">
    <source>
        <dbReference type="ARBA" id="ARBA00047891"/>
    </source>
</evidence>
<evidence type="ECO:0000256" key="15">
    <source>
        <dbReference type="HAMAP-Rule" id="MF_02121"/>
    </source>
</evidence>
<comment type="pathway">
    <text evidence="1 15">Amino-acid biosynthesis; L-methionine biosynthesis via de novo pathway; L-homoserine from L-aspartate: step 2/3.</text>
</comment>
<name>A0A2Z6IEJ0_ACIFI</name>
<comment type="catalytic activity">
    <reaction evidence="14 15">
        <text>L-aspartate 4-semialdehyde + phosphate + NADP(+) = 4-phospho-L-aspartate + NADPH + H(+)</text>
        <dbReference type="Rhea" id="RHEA:24284"/>
        <dbReference type="ChEBI" id="CHEBI:15378"/>
        <dbReference type="ChEBI" id="CHEBI:43474"/>
        <dbReference type="ChEBI" id="CHEBI:57535"/>
        <dbReference type="ChEBI" id="CHEBI:57783"/>
        <dbReference type="ChEBI" id="CHEBI:58349"/>
        <dbReference type="ChEBI" id="CHEBI:537519"/>
        <dbReference type="EC" id="1.2.1.11"/>
    </reaction>
</comment>
<evidence type="ECO:0000256" key="10">
    <source>
        <dbReference type="ARBA" id="ARBA00022915"/>
    </source>
</evidence>
<evidence type="ECO:0000256" key="7">
    <source>
        <dbReference type="ARBA" id="ARBA00022605"/>
    </source>
</evidence>
<keyword evidence="12 15" id="KW-0457">Lysine biosynthesis</keyword>
<dbReference type="GO" id="GO:0071266">
    <property type="term" value="P:'de novo' L-methionine biosynthetic process"/>
    <property type="evidence" value="ECO:0007669"/>
    <property type="project" value="UniProtKB-UniRule"/>
</dbReference>
<comment type="similarity">
    <text evidence="4 15">Belongs to the aspartate-semialdehyde dehydrogenase family.</text>
</comment>
<feature type="binding site" evidence="15">
    <location>
        <position position="160"/>
    </location>
    <ligand>
        <name>substrate</name>
    </ligand>
</feature>
<dbReference type="GO" id="GO:0019877">
    <property type="term" value="P:diaminopimelate biosynthetic process"/>
    <property type="evidence" value="ECO:0007669"/>
    <property type="project" value="UniProtKB-UniRule"/>
</dbReference>
<dbReference type="NCBIfam" id="TIGR01296">
    <property type="entry name" value="asd_B"/>
    <property type="match status" value="1"/>
</dbReference>
<comment type="function">
    <text evidence="15">Catalyzes the NADPH-dependent formation of L-aspartate-semialdehyde (L-ASA) by the reductive dephosphorylation of L-aspartyl-4-phosphate.</text>
</comment>
<keyword evidence="9 15" id="KW-0521">NADP</keyword>
<feature type="active site" description="Proton acceptor" evidence="15">
    <location>
        <position position="246"/>
    </location>
</feature>
<keyword evidence="13 15" id="KW-0486">Methionine biosynthesis</keyword>
<dbReference type="RefSeq" id="WP_113525462.1">
    <property type="nucleotide sequence ID" value="NZ_AP018795.1"/>
</dbReference>
<dbReference type="Gene3D" id="3.30.360.10">
    <property type="entry name" value="Dihydrodipicolinate Reductase, domain 2"/>
    <property type="match status" value="1"/>
</dbReference>
<dbReference type="PIRSF" id="PIRSF000148">
    <property type="entry name" value="ASA_dh"/>
    <property type="match status" value="1"/>
</dbReference>
<keyword evidence="8 15" id="KW-0791">Threonine biosynthesis</keyword>
<dbReference type="GO" id="GO:0009097">
    <property type="term" value="P:isoleucine biosynthetic process"/>
    <property type="evidence" value="ECO:0007669"/>
    <property type="project" value="UniProtKB-UniRule"/>
</dbReference>
<dbReference type="InterPro" id="IPR000534">
    <property type="entry name" value="Semialdehyde_DH_NAD-bd"/>
</dbReference>
<feature type="binding site" evidence="15">
    <location>
        <begin position="14"/>
        <end position="17"/>
    </location>
    <ligand>
        <name>NADP(+)</name>
        <dbReference type="ChEBI" id="CHEBI:58349"/>
    </ligand>
</feature>
<comment type="subunit">
    <text evidence="5 15">Homodimer.</text>
</comment>
<dbReference type="GO" id="GO:0004073">
    <property type="term" value="F:aspartate-semialdehyde dehydrogenase activity"/>
    <property type="evidence" value="ECO:0007669"/>
    <property type="project" value="UniProtKB-UniRule"/>
</dbReference>
<dbReference type="NCBIfam" id="NF011456">
    <property type="entry name" value="PRK14874.1"/>
    <property type="match status" value="1"/>
</dbReference>
<dbReference type="SMART" id="SM00859">
    <property type="entry name" value="Semialdhyde_dh"/>
    <property type="match status" value="1"/>
</dbReference>
<dbReference type="Pfam" id="PF02774">
    <property type="entry name" value="Semialdhyde_dhC"/>
    <property type="match status" value="1"/>
</dbReference>
<dbReference type="NCBIfam" id="NF005957">
    <property type="entry name" value="PRK08040.1"/>
    <property type="match status" value="1"/>
</dbReference>
<evidence type="ECO:0000256" key="13">
    <source>
        <dbReference type="ARBA" id="ARBA00023167"/>
    </source>
</evidence>
<evidence type="ECO:0000256" key="8">
    <source>
        <dbReference type="ARBA" id="ARBA00022697"/>
    </source>
</evidence>
<keyword evidence="10 15" id="KW-0220">Diaminopimelate biosynthesis</keyword>
<keyword evidence="11 15" id="KW-0560">Oxidoreductase</keyword>
<comment type="caution">
    <text evidence="15">Lacks conserved residue(s) required for the propagation of feature annotation.</text>
</comment>
<evidence type="ECO:0000256" key="11">
    <source>
        <dbReference type="ARBA" id="ARBA00023002"/>
    </source>
</evidence>
<keyword evidence="17" id="KW-1185">Reference proteome</keyword>
<evidence type="ECO:0000313" key="16">
    <source>
        <dbReference type="EMBL" id="BBF64002.1"/>
    </source>
</evidence>